<proteinExistence type="inferred from homology"/>
<reference evidence="5" key="1">
    <citation type="submission" date="2019-03" db="EMBL/GenBank/DDBJ databases">
        <title>Lake Tanganyika Metagenome-Assembled Genomes (MAGs).</title>
        <authorList>
            <person name="Tran P."/>
        </authorList>
    </citation>
    <scope>NUCLEOTIDE SEQUENCE</scope>
    <source>
        <strain evidence="5">K_DeepCast_65m_m2_066</strain>
    </source>
</reference>
<dbReference type="Proteomes" id="UP000712673">
    <property type="component" value="Unassembled WGS sequence"/>
</dbReference>
<evidence type="ECO:0000256" key="4">
    <source>
        <dbReference type="HAMAP-Rule" id="MF_00262"/>
    </source>
</evidence>
<name>A0A937W068_UNCTE</name>
<keyword evidence="4" id="KW-0131">Cell cycle</keyword>
<evidence type="ECO:0000256" key="1">
    <source>
        <dbReference type="ARBA" id="ARBA00008168"/>
    </source>
</evidence>
<dbReference type="NCBIfam" id="TIGR01215">
    <property type="entry name" value="minE"/>
    <property type="match status" value="1"/>
</dbReference>
<accession>A0A937W068</accession>
<dbReference type="HAMAP" id="MF_00262">
    <property type="entry name" value="MinE"/>
    <property type="match status" value="1"/>
</dbReference>
<dbReference type="GO" id="GO:0032955">
    <property type="term" value="P:regulation of division septum assembly"/>
    <property type="evidence" value="ECO:0007669"/>
    <property type="project" value="InterPro"/>
</dbReference>
<evidence type="ECO:0000256" key="2">
    <source>
        <dbReference type="ARBA" id="ARBA00020112"/>
    </source>
</evidence>
<keyword evidence="4 5" id="KW-0132">Cell division</keyword>
<protein>
    <recommendedName>
        <fullName evidence="2 4">Cell division topological specificity factor</fullName>
    </recommendedName>
</protein>
<dbReference type="GO" id="GO:0051301">
    <property type="term" value="P:cell division"/>
    <property type="evidence" value="ECO:0007669"/>
    <property type="project" value="UniProtKB-KW"/>
</dbReference>
<sequence length="97" mass="10878">MGLLDKLVKHLSPGHYGPQSKAAAKERLKLALTYDRGGMAQGTIEQLRDEIIQVIAKHLAINEEEIEINFDRTVEEDKLIASIPLRMAPRTARTKSK</sequence>
<comment type="caution">
    <text evidence="5">The sequence shown here is derived from an EMBL/GenBank/DDBJ whole genome shotgun (WGS) entry which is preliminary data.</text>
</comment>
<dbReference type="InterPro" id="IPR005527">
    <property type="entry name" value="MinE"/>
</dbReference>
<evidence type="ECO:0000256" key="3">
    <source>
        <dbReference type="ARBA" id="ARBA00025265"/>
    </source>
</evidence>
<dbReference type="EMBL" id="VGLS01000285">
    <property type="protein sequence ID" value="MBM3224252.1"/>
    <property type="molecule type" value="Genomic_DNA"/>
</dbReference>
<dbReference type="InterPro" id="IPR036707">
    <property type="entry name" value="MinE_sf"/>
</dbReference>
<gene>
    <name evidence="4 5" type="primary">minE</name>
    <name evidence="5" type="ORF">FJZ47_10665</name>
</gene>
<evidence type="ECO:0000313" key="5">
    <source>
        <dbReference type="EMBL" id="MBM3224252.1"/>
    </source>
</evidence>
<dbReference type="Gene3D" id="3.30.1070.10">
    <property type="entry name" value="Cell division topological specificity factor MinE"/>
    <property type="match status" value="1"/>
</dbReference>
<evidence type="ECO:0000313" key="6">
    <source>
        <dbReference type="Proteomes" id="UP000712673"/>
    </source>
</evidence>
<comment type="function">
    <text evidence="3 4">Prevents the cell division inhibition by proteins MinC and MinD at internal division sites while permitting inhibition at polar sites. This ensures cell division at the proper site by restricting the formation of a division septum at the midpoint of the long axis of the cell.</text>
</comment>
<dbReference type="Pfam" id="PF03776">
    <property type="entry name" value="MinE"/>
    <property type="match status" value="1"/>
</dbReference>
<dbReference type="AlphaFoldDB" id="A0A937W068"/>
<organism evidence="5 6">
    <name type="scientific">Tectimicrobiota bacterium</name>
    <dbReference type="NCBI Taxonomy" id="2528274"/>
    <lineage>
        <taxon>Bacteria</taxon>
        <taxon>Pseudomonadati</taxon>
        <taxon>Nitrospinota/Tectimicrobiota group</taxon>
        <taxon>Candidatus Tectimicrobiota</taxon>
    </lineage>
</organism>
<comment type="similarity">
    <text evidence="1 4">Belongs to the MinE family.</text>
</comment>
<dbReference type="SUPFAM" id="SSF55229">
    <property type="entry name" value="Cell division protein MinE topological specificity domain"/>
    <property type="match status" value="1"/>
</dbReference>